<dbReference type="Proteomes" id="UP000314294">
    <property type="component" value="Unassembled WGS sequence"/>
</dbReference>
<accession>A0A4Z2FRM9</accession>
<evidence type="ECO:0000313" key="2">
    <source>
        <dbReference type="EMBL" id="TNN43651.1"/>
    </source>
</evidence>
<keyword evidence="3" id="KW-1185">Reference proteome</keyword>
<protein>
    <submittedName>
        <fullName evidence="2">Uncharacterized protein</fullName>
    </submittedName>
</protein>
<feature type="region of interest" description="Disordered" evidence="1">
    <location>
        <begin position="1"/>
        <end position="35"/>
    </location>
</feature>
<organism evidence="2 3">
    <name type="scientific">Liparis tanakae</name>
    <name type="common">Tanaka's snailfish</name>
    <dbReference type="NCBI Taxonomy" id="230148"/>
    <lineage>
        <taxon>Eukaryota</taxon>
        <taxon>Metazoa</taxon>
        <taxon>Chordata</taxon>
        <taxon>Craniata</taxon>
        <taxon>Vertebrata</taxon>
        <taxon>Euteleostomi</taxon>
        <taxon>Actinopterygii</taxon>
        <taxon>Neopterygii</taxon>
        <taxon>Teleostei</taxon>
        <taxon>Neoteleostei</taxon>
        <taxon>Acanthomorphata</taxon>
        <taxon>Eupercaria</taxon>
        <taxon>Perciformes</taxon>
        <taxon>Cottioidei</taxon>
        <taxon>Cottales</taxon>
        <taxon>Liparidae</taxon>
        <taxon>Liparis</taxon>
    </lineage>
</organism>
<dbReference type="AlphaFoldDB" id="A0A4Z2FRM9"/>
<evidence type="ECO:0000313" key="3">
    <source>
        <dbReference type="Proteomes" id="UP000314294"/>
    </source>
</evidence>
<proteinExistence type="predicted"/>
<sequence length="64" mass="7083">MKTNKRTASQSLDEAQGRRTEETGLSGPADGNGWRGVRKQLMLTTSDHWAVDVSSAYKLGVYLR</sequence>
<reference evidence="2 3" key="1">
    <citation type="submission" date="2019-03" db="EMBL/GenBank/DDBJ databases">
        <title>First draft genome of Liparis tanakae, snailfish: a comprehensive survey of snailfish specific genes.</title>
        <authorList>
            <person name="Kim W."/>
            <person name="Song I."/>
            <person name="Jeong J.-H."/>
            <person name="Kim D."/>
            <person name="Kim S."/>
            <person name="Ryu S."/>
            <person name="Song J.Y."/>
            <person name="Lee S.K."/>
        </authorList>
    </citation>
    <scope>NUCLEOTIDE SEQUENCE [LARGE SCALE GENOMIC DNA]</scope>
    <source>
        <tissue evidence="2">Muscle</tissue>
    </source>
</reference>
<name>A0A4Z2FRM9_9TELE</name>
<evidence type="ECO:0000256" key="1">
    <source>
        <dbReference type="SAM" id="MobiDB-lite"/>
    </source>
</evidence>
<comment type="caution">
    <text evidence="2">The sequence shown here is derived from an EMBL/GenBank/DDBJ whole genome shotgun (WGS) entry which is preliminary data.</text>
</comment>
<feature type="compositionally biased region" description="Polar residues" evidence="1">
    <location>
        <begin position="1"/>
        <end position="13"/>
    </location>
</feature>
<gene>
    <name evidence="2" type="ORF">EYF80_046151</name>
</gene>
<dbReference type="EMBL" id="SRLO01000953">
    <property type="protein sequence ID" value="TNN43651.1"/>
    <property type="molecule type" value="Genomic_DNA"/>
</dbReference>